<dbReference type="InterPro" id="IPR000269">
    <property type="entry name" value="Cu_amine_oxidase"/>
</dbReference>
<feature type="active site" description="Proton acceptor" evidence="6">
    <location>
        <position position="167"/>
    </location>
</feature>
<evidence type="ECO:0000259" key="9">
    <source>
        <dbReference type="Pfam" id="PF01179"/>
    </source>
</evidence>
<dbReference type="InterPro" id="IPR015798">
    <property type="entry name" value="Cu_amine_oxidase_C"/>
</dbReference>
<dbReference type="GO" id="GO:0009308">
    <property type="term" value="P:amine metabolic process"/>
    <property type="evidence" value="ECO:0007669"/>
    <property type="project" value="UniProtKB-UniRule"/>
</dbReference>
<evidence type="ECO:0000313" key="11">
    <source>
        <dbReference type="EMBL" id="CAA0812294.1"/>
    </source>
</evidence>
<dbReference type="PANTHER" id="PTHR10638:SF40">
    <property type="entry name" value="PRIMARY AMINE OXIDASE 1"/>
    <property type="match status" value="1"/>
</dbReference>
<keyword evidence="3 6" id="KW-0801">TPQ</keyword>
<evidence type="ECO:0000256" key="4">
    <source>
        <dbReference type="ARBA" id="ARBA00023002"/>
    </source>
</evidence>
<evidence type="ECO:0000256" key="5">
    <source>
        <dbReference type="ARBA" id="ARBA00023008"/>
    </source>
</evidence>
<evidence type="ECO:0000256" key="3">
    <source>
        <dbReference type="ARBA" id="ARBA00022772"/>
    </source>
</evidence>
<evidence type="ECO:0000256" key="6">
    <source>
        <dbReference type="PIRSR" id="PIRSR600269-50"/>
    </source>
</evidence>
<evidence type="ECO:0000256" key="8">
    <source>
        <dbReference type="RuleBase" id="RU000672"/>
    </source>
</evidence>
<gene>
    <name evidence="11" type="ORF">SHERM_13041</name>
</gene>
<accession>A0A9N7MR38</accession>
<evidence type="ECO:0000256" key="1">
    <source>
        <dbReference type="ARBA" id="ARBA00007983"/>
    </source>
</evidence>
<name>A0A9N7MR38_STRHE</name>
<dbReference type="SUPFAM" id="SSF49998">
    <property type="entry name" value="Amine oxidase catalytic domain"/>
    <property type="match status" value="1"/>
</dbReference>
<protein>
    <recommendedName>
        <fullName evidence="8">Amine oxidase</fullName>
        <ecNumber evidence="8">1.4.3.-</ecNumber>
    </recommendedName>
</protein>
<sequence>MSKLKRTSDVLKWLNSGKQNEPFPARRAKAVIRADRETRELIIDLVAGSILSDKAHEGHGYPPFTFDEFLQASMLPFTSSKFRDSISKRGLNLSEITCLPLSTGWYGEPVTRRLVRVTCFYRGGTSNVWARPVEGVGLLIDLEGHVSETFVPYMDPTPEWYYRTFMDVGEFGFGRSASSLVPLVDCPCNAVYMDGYVAGGDGRAQLIERAICLFESYGGNVAWRHTEIGVPGKLITNGEAEINLVVRMVATVGNYDYILDWEFKNSGSIKVGVSLTGVLEMKATNYTTTHQITTNDIYGTLVAQNTVANNHDHFITYYLDLDIDGVKNSLVKSKLETVRTKMPSRRKSYWKVSTETVQTESDARVRVGLEPVTLSIVNPNKKTGIGNPLSYGLITGQPAVTLLTKDDYPQIRAAYTKYQVWATCYNKSERWAGGFYADRSQGDDGLAMWSKRNLPIVNKDLVLWYTVGFHHSPRQEDFPVMPTLYDGFQLNPVNFFERNPILR</sequence>
<dbReference type="Gene3D" id="2.70.98.20">
    <property type="entry name" value="Copper amine oxidase, catalytic domain"/>
    <property type="match status" value="1"/>
</dbReference>
<dbReference type="SUPFAM" id="SSF54416">
    <property type="entry name" value="Amine oxidase N-terminal region"/>
    <property type="match status" value="1"/>
</dbReference>
<evidence type="ECO:0000256" key="2">
    <source>
        <dbReference type="ARBA" id="ARBA00022723"/>
    </source>
</evidence>
<dbReference type="Proteomes" id="UP001153555">
    <property type="component" value="Unassembled WGS sequence"/>
</dbReference>
<dbReference type="GO" id="GO:0048038">
    <property type="term" value="F:quinone binding"/>
    <property type="evidence" value="ECO:0007669"/>
    <property type="project" value="InterPro"/>
</dbReference>
<comment type="similarity">
    <text evidence="1 8">Belongs to the copper/topaquinone oxidase family.</text>
</comment>
<feature type="domain" description="Copper amine oxidase N2-terminal" evidence="10">
    <location>
        <begin position="9"/>
        <end position="54"/>
    </location>
</feature>
<dbReference type="AlphaFoldDB" id="A0A9N7MR38"/>
<dbReference type="GO" id="GO:0005507">
    <property type="term" value="F:copper ion binding"/>
    <property type="evidence" value="ECO:0007669"/>
    <property type="project" value="InterPro"/>
</dbReference>
<dbReference type="InterPro" id="IPR049948">
    <property type="entry name" value="Cu_Am_ox_TPQ-bd"/>
</dbReference>
<dbReference type="InterPro" id="IPR016182">
    <property type="entry name" value="Cu_amine_oxidase_N-reg"/>
</dbReference>
<evidence type="ECO:0000256" key="7">
    <source>
        <dbReference type="PIRSR" id="PIRSR600269-51"/>
    </source>
</evidence>
<dbReference type="PROSITE" id="PS01164">
    <property type="entry name" value="COPPER_AMINE_OXID_1"/>
    <property type="match status" value="1"/>
</dbReference>
<dbReference type="InterPro" id="IPR036460">
    <property type="entry name" value="Cu_amine_oxidase_C_sf"/>
</dbReference>
<dbReference type="Pfam" id="PF01179">
    <property type="entry name" value="Cu_amine_oxid"/>
    <property type="match status" value="1"/>
</dbReference>
<evidence type="ECO:0000259" key="10">
    <source>
        <dbReference type="Pfam" id="PF02727"/>
    </source>
</evidence>
<feature type="modified residue" description="2',4',5'-topaquinone" evidence="7">
    <location>
        <position position="255"/>
    </location>
</feature>
<evidence type="ECO:0000313" key="12">
    <source>
        <dbReference type="Proteomes" id="UP001153555"/>
    </source>
</evidence>
<proteinExistence type="inferred from homology"/>
<keyword evidence="2 8" id="KW-0479">Metal-binding</keyword>
<dbReference type="EC" id="1.4.3.-" evidence="8"/>
<keyword evidence="5 8" id="KW-0186">Copper</keyword>
<comment type="caution">
    <text evidence="11">The sequence shown here is derived from an EMBL/GenBank/DDBJ whole genome shotgun (WGS) entry which is preliminary data.</text>
</comment>
<dbReference type="OrthoDB" id="5379943at2759"/>
<organism evidence="11 12">
    <name type="scientific">Striga hermonthica</name>
    <name type="common">Purple witchweed</name>
    <name type="synonym">Buchnera hermonthica</name>
    <dbReference type="NCBI Taxonomy" id="68872"/>
    <lineage>
        <taxon>Eukaryota</taxon>
        <taxon>Viridiplantae</taxon>
        <taxon>Streptophyta</taxon>
        <taxon>Embryophyta</taxon>
        <taxon>Tracheophyta</taxon>
        <taxon>Spermatophyta</taxon>
        <taxon>Magnoliopsida</taxon>
        <taxon>eudicotyledons</taxon>
        <taxon>Gunneridae</taxon>
        <taxon>Pentapetalae</taxon>
        <taxon>asterids</taxon>
        <taxon>lamiids</taxon>
        <taxon>Lamiales</taxon>
        <taxon>Orobanchaceae</taxon>
        <taxon>Buchnereae</taxon>
        <taxon>Striga</taxon>
    </lineage>
</organism>
<keyword evidence="4 8" id="KW-0560">Oxidoreductase</keyword>
<dbReference type="EMBL" id="CACSLK010009942">
    <property type="protein sequence ID" value="CAA0812294.1"/>
    <property type="molecule type" value="Genomic_DNA"/>
</dbReference>
<dbReference type="GO" id="GO:0008131">
    <property type="term" value="F:primary methylamine oxidase activity"/>
    <property type="evidence" value="ECO:0007669"/>
    <property type="project" value="InterPro"/>
</dbReference>
<feature type="active site" description="Schiff-base intermediate with substrate; via topaquinone" evidence="6">
    <location>
        <position position="255"/>
    </location>
</feature>
<dbReference type="PANTHER" id="PTHR10638">
    <property type="entry name" value="COPPER AMINE OXIDASE"/>
    <property type="match status" value="1"/>
</dbReference>
<feature type="domain" description="Copper amine oxidase catalytic" evidence="9">
    <location>
        <begin position="143"/>
        <end position="501"/>
    </location>
</feature>
<dbReference type="Gene3D" id="3.10.450.40">
    <property type="match status" value="2"/>
</dbReference>
<keyword evidence="12" id="KW-1185">Reference proteome</keyword>
<dbReference type="Pfam" id="PF02727">
    <property type="entry name" value="Cu_amine_oxidN2"/>
    <property type="match status" value="1"/>
</dbReference>
<comment type="cofactor">
    <cofactor evidence="8">
        <name>Cu cation</name>
        <dbReference type="ChEBI" id="CHEBI:23378"/>
    </cofactor>
    <text evidence="8">Contains 1 topaquinone per subunit.</text>
</comment>
<comment type="PTM">
    <text evidence="7 8">Topaquinone (TPQ) is generated by copper-dependent autoxidation of a specific tyrosyl residue.</text>
</comment>
<dbReference type="InterPro" id="IPR015800">
    <property type="entry name" value="Cu_amine_oxidase_N2"/>
</dbReference>
<reference evidence="11" key="1">
    <citation type="submission" date="2019-12" db="EMBL/GenBank/DDBJ databases">
        <authorList>
            <person name="Scholes J."/>
        </authorList>
    </citation>
    <scope>NUCLEOTIDE SEQUENCE</scope>
</reference>